<dbReference type="AlphaFoldDB" id="A0A8H7UVT2"/>
<reference evidence="1" key="1">
    <citation type="submission" date="2020-12" db="EMBL/GenBank/DDBJ databases">
        <title>Metabolic potential, ecology and presence of endohyphal bacteria is reflected in genomic diversity of Mucoromycotina.</title>
        <authorList>
            <person name="Muszewska A."/>
            <person name="Okrasinska A."/>
            <person name="Steczkiewicz K."/>
            <person name="Drgas O."/>
            <person name="Orlowska M."/>
            <person name="Perlinska-Lenart U."/>
            <person name="Aleksandrzak-Piekarczyk T."/>
            <person name="Szatraj K."/>
            <person name="Zielenkiewicz U."/>
            <person name="Pilsyk S."/>
            <person name="Malc E."/>
            <person name="Mieczkowski P."/>
            <person name="Kruszewska J.S."/>
            <person name="Biernat P."/>
            <person name="Pawlowska J."/>
        </authorList>
    </citation>
    <scope>NUCLEOTIDE SEQUENCE</scope>
    <source>
        <strain evidence="1">CBS 226.32</strain>
    </source>
</reference>
<sequence>MTMPNPMYTASPMYASPAMPQMASATPYYNGPSPYTPVMATHQTPGMCDVITHLWVRCKLVVDLSWSSNLIPRFIKEMGAVVIAATEIVAVVWESLQLYVFAAVVVAMKLMNVADK</sequence>
<organism evidence="1 2">
    <name type="scientific">Mucor plumbeus</name>
    <dbReference type="NCBI Taxonomy" id="97098"/>
    <lineage>
        <taxon>Eukaryota</taxon>
        <taxon>Fungi</taxon>
        <taxon>Fungi incertae sedis</taxon>
        <taxon>Mucoromycota</taxon>
        <taxon>Mucoromycotina</taxon>
        <taxon>Mucoromycetes</taxon>
        <taxon>Mucorales</taxon>
        <taxon>Mucorineae</taxon>
        <taxon>Mucoraceae</taxon>
        <taxon>Mucor</taxon>
    </lineage>
</organism>
<evidence type="ECO:0000313" key="1">
    <source>
        <dbReference type="EMBL" id="KAG2192579.1"/>
    </source>
</evidence>
<protein>
    <submittedName>
        <fullName evidence="1">Uncharacterized protein</fullName>
    </submittedName>
</protein>
<comment type="caution">
    <text evidence="1">The sequence shown here is derived from an EMBL/GenBank/DDBJ whole genome shotgun (WGS) entry which is preliminary data.</text>
</comment>
<evidence type="ECO:0000313" key="2">
    <source>
        <dbReference type="Proteomes" id="UP000650833"/>
    </source>
</evidence>
<dbReference type="Proteomes" id="UP000650833">
    <property type="component" value="Unassembled WGS sequence"/>
</dbReference>
<dbReference type="OrthoDB" id="10474157at2759"/>
<name>A0A8H7UVT2_9FUNG</name>
<keyword evidence="2" id="KW-1185">Reference proteome</keyword>
<proteinExistence type="predicted"/>
<accession>A0A8H7UVT2</accession>
<gene>
    <name evidence="1" type="ORF">INT46_002804</name>
</gene>
<dbReference type="EMBL" id="JAEPRC010000713">
    <property type="protein sequence ID" value="KAG2192579.1"/>
    <property type="molecule type" value="Genomic_DNA"/>
</dbReference>